<dbReference type="Proteomes" id="UP000515344">
    <property type="component" value="Chromosome"/>
</dbReference>
<evidence type="ECO:0000313" key="1">
    <source>
        <dbReference type="EMBL" id="QNA44539.1"/>
    </source>
</evidence>
<proteinExistence type="predicted"/>
<dbReference type="InterPro" id="IPR011990">
    <property type="entry name" value="TPR-like_helical_dom_sf"/>
</dbReference>
<dbReference type="AlphaFoldDB" id="A0A7G5XGD6"/>
<dbReference type="Gene3D" id="1.25.40.10">
    <property type="entry name" value="Tetratricopeptide repeat domain"/>
    <property type="match status" value="2"/>
</dbReference>
<name>A0A7G5XGD6_9BACT</name>
<organism evidence="1 2">
    <name type="scientific">Lacibacter sediminis</name>
    <dbReference type="NCBI Taxonomy" id="2760713"/>
    <lineage>
        <taxon>Bacteria</taxon>
        <taxon>Pseudomonadati</taxon>
        <taxon>Bacteroidota</taxon>
        <taxon>Chitinophagia</taxon>
        <taxon>Chitinophagales</taxon>
        <taxon>Chitinophagaceae</taxon>
        <taxon>Lacibacter</taxon>
    </lineage>
</organism>
<reference evidence="2" key="1">
    <citation type="submission" date="2020-08" db="EMBL/GenBank/DDBJ databases">
        <title>Lacibacter sp. S13-6-6 genome sequencing.</title>
        <authorList>
            <person name="Jin L."/>
        </authorList>
    </citation>
    <scope>NUCLEOTIDE SEQUENCE [LARGE SCALE GENOMIC DNA]</scope>
    <source>
        <strain evidence="2">S13-6-6</strain>
    </source>
</reference>
<gene>
    <name evidence="1" type="ORF">H4075_21180</name>
</gene>
<dbReference type="EMBL" id="CP060007">
    <property type="protein sequence ID" value="QNA44539.1"/>
    <property type="molecule type" value="Genomic_DNA"/>
</dbReference>
<dbReference type="SUPFAM" id="SSF48452">
    <property type="entry name" value="TPR-like"/>
    <property type="match status" value="2"/>
</dbReference>
<evidence type="ECO:0000313" key="2">
    <source>
        <dbReference type="Proteomes" id="UP000515344"/>
    </source>
</evidence>
<evidence type="ECO:0008006" key="3">
    <source>
        <dbReference type="Google" id="ProtNLM"/>
    </source>
</evidence>
<keyword evidence="2" id="KW-1185">Reference proteome</keyword>
<sequence>MKKTIHQIIATCFFIGISAGVGYAQKTLPPGFPSDCPAFSHTSKKEISNSPARIVSDSLLNNAAALLNELNKQNVLEAIAILEKAVAIDTTNAGAYYKLSDAYGSAPRYAGMLKKMGDEKSLLYFLKAFSLNPNAFEGRRGMANFKLKFQTDYACAEKLLLRILESQPKNARIRFEYAILVAAKGKFNEAYQIREKALTDADSLTRLFIMNNSSRIRFMAHDYNWVIKHCDSLITSQYPKTNSLAHFYKGLALAEQGKFEQALAEQKLGTPSLKGDAGGVANFARAYILAGELSNGKLALQEVLDRYARGEGVVKYQIAAVYEALGDFDNTFIWLNRYADDGGGIHDWLQWLNHDPRWKRIRNDARFKELKLRAGL</sequence>
<protein>
    <recommendedName>
        <fullName evidence="3">Tetratricopeptide repeat protein</fullName>
    </recommendedName>
</protein>
<dbReference type="KEGG" id="lacs:H4075_21180"/>
<accession>A0A7G5XGD6</accession>
<dbReference type="RefSeq" id="WP_182802827.1">
    <property type="nucleotide sequence ID" value="NZ_CP060007.1"/>
</dbReference>